<protein>
    <submittedName>
        <fullName evidence="1">Uncharacterized protein</fullName>
    </submittedName>
</protein>
<reference evidence="2" key="1">
    <citation type="submission" date="2014-09" db="EMBL/GenBank/DDBJ databases">
        <authorList>
            <person name="Mudge J."/>
            <person name="Ramaraj T."/>
            <person name="Lindquist I.E."/>
            <person name="Bharti A.K."/>
            <person name="Sundararajan A."/>
            <person name="Cameron C.T."/>
            <person name="Woodward J.E."/>
            <person name="May G.D."/>
            <person name="Brubaker C."/>
            <person name="Broadhvest J."/>
            <person name="Wilkins T.A."/>
        </authorList>
    </citation>
    <scope>NUCLEOTIDE SEQUENCE</scope>
    <source>
        <strain evidence="2">cv. AKA8401</strain>
    </source>
</reference>
<keyword evidence="2" id="KW-1185">Reference proteome</keyword>
<proteinExistence type="predicted"/>
<sequence>MLRPCDLLDLVRFVPF</sequence>
<dbReference type="Proteomes" id="UP000032142">
    <property type="component" value="Unassembled WGS sequence"/>
</dbReference>
<gene>
    <name evidence="1" type="ORF">F383_05877</name>
</gene>
<name>A0A0B0NT35_GOSAR</name>
<evidence type="ECO:0000313" key="2">
    <source>
        <dbReference type="Proteomes" id="UP000032142"/>
    </source>
</evidence>
<accession>A0A0B0NT35</accession>
<organism evidence="1 2">
    <name type="scientific">Gossypium arboreum</name>
    <name type="common">Tree cotton</name>
    <name type="synonym">Gossypium nanking</name>
    <dbReference type="NCBI Taxonomy" id="29729"/>
    <lineage>
        <taxon>Eukaryota</taxon>
        <taxon>Viridiplantae</taxon>
        <taxon>Streptophyta</taxon>
        <taxon>Embryophyta</taxon>
        <taxon>Tracheophyta</taxon>
        <taxon>Spermatophyta</taxon>
        <taxon>Magnoliopsida</taxon>
        <taxon>eudicotyledons</taxon>
        <taxon>Gunneridae</taxon>
        <taxon>Pentapetalae</taxon>
        <taxon>rosids</taxon>
        <taxon>malvids</taxon>
        <taxon>Malvales</taxon>
        <taxon>Malvaceae</taxon>
        <taxon>Malvoideae</taxon>
        <taxon>Gossypium</taxon>
    </lineage>
</organism>
<dbReference type="EMBL" id="KN402721">
    <property type="protein sequence ID" value="KHG14974.1"/>
    <property type="molecule type" value="Genomic_DNA"/>
</dbReference>
<evidence type="ECO:0000313" key="1">
    <source>
        <dbReference type="EMBL" id="KHG14974.1"/>
    </source>
</evidence>
<dbReference type="AlphaFoldDB" id="A0A0B0NT35"/>